<feature type="compositionally biased region" description="Low complexity" evidence="2">
    <location>
        <begin position="459"/>
        <end position="492"/>
    </location>
</feature>
<feature type="compositionally biased region" description="Pro residues" evidence="2">
    <location>
        <begin position="1002"/>
        <end position="1016"/>
    </location>
</feature>
<evidence type="ECO:0000313" key="3">
    <source>
        <dbReference type="EMBL" id="KAJ4455184.1"/>
    </source>
</evidence>
<dbReference type="PROSITE" id="PS50096">
    <property type="entry name" value="IQ"/>
    <property type="match status" value="2"/>
</dbReference>
<dbReference type="SUPFAM" id="SSF47391">
    <property type="entry name" value="Dimerization-anchoring domain of cAMP-dependent PK regulatory subunit"/>
    <property type="match status" value="1"/>
</dbReference>
<keyword evidence="4" id="KW-1185">Reference proteome</keyword>
<feature type="region of interest" description="Disordered" evidence="2">
    <location>
        <begin position="542"/>
        <end position="846"/>
    </location>
</feature>
<feature type="compositionally biased region" description="Basic residues" evidence="2">
    <location>
        <begin position="1246"/>
        <end position="1259"/>
    </location>
</feature>
<evidence type="ECO:0000313" key="4">
    <source>
        <dbReference type="Proteomes" id="UP001141327"/>
    </source>
</evidence>
<dbReference type="SMART" id="SM00015">
    <property type="entry name" value="IQ"/>
    <property type="match status" value="2"/>
</dbReference>
<sequence>MSRAPSARSFPQLSAQSAQHYSAEHNLAGLFKALMTCLVMDQPQNPLHYVSEKLASLAQSVDGAAETRWETLLNTPAHPSRPPTSSSPNGGVPGPRPAGGSGEDSANMAEKFGIAMEHVPPLAVEYEHGAAAGAEGESDASREEVAAAVKIQAVMRGHMTRKALAEGIPIEQAAGANVSLGDEAAGQQEDVRIEGDEFGDEQAAEEERAAVKIQAMMRGHLTRKALAAAGGDDAGGEGVLVEQAAVPVAEIEDDVTPEQDAAAVKVDLAFFSRPSRKWNAKKKLKKLLRELVTANHEREQVLSDYEAEKSEKAAIIASFKREQLVMQEEISRLRAARSPRPSPDFSLPSPERLHPSPPAPTDDHLMNTLLESVGIPLGPPDDASTPHQVQTPHRARRSAPVSFAASPQPPPPPSTVATLAATADTAAPQQPAATPSPNLPQPQPQPVVLQPQPHPQPQLPTSGIPASTTTTASPTAATATAAATPIVAGGPATTPPAPVAPATPATASKAASTPRSSGTPLYRVVAPATQRAIERLLAIQHSPALAAPAPDDDDQAASNPPPPAPDHAPPTAVPLATGQQQPRPAALPGRGRMDVDLSTSEEEPEVAAPADRGLKVDGGAPTEDEDEGETQGTRTPRAPEVPAPPAMAPAPAPPPTSPPRDFDPRRQHHPQPPPQPMAPPPPLEQPPPPWPRPDATQQGRPAEQGRGWGSLPWPQQQRHQELQTHEPPPEAEALEQWPLPHPGAHLGRHDSPPFQGPRGGGPSGSFVLAPPPWGGGPTGAPLRPAELPPSPRGAWQLEGPSEDPEAPFSSAPQDGWPGKPPGHPPASRQPLARPGAPDTGLVITPLSTPRIGASSAFAGPGRLVRSSPAAAAWVYRRVSATLEPSRAPVGPPSPDQNRANVLATPATTPAYAVHSRLLVGPPSGGYIHAAAHPAFIGPEPLRAYIPAPQATPYGPLLVYGGAAPFAAFGFPQPPAGVGPSWVPIPTTAAFGGLSPAAMQPLAPQPVPQVLPAPPPTATSSRRLPVTATPLPGRDAVRDDGDTHPQTEPLQPPAAQQAASAEAPPPHPRPVVCVSAQAQTDPLAPAPPPPPPRPTAPTTATMAEFRPPALSPASLASDLPPAAEQQIVLPSPTPAEAVFPPPDQGPVDGDEEDGWRVSAGPGPTSAYSPPSPPLRWDADGLRDHPAPVLLYQQHPIPHPTAPGGTSAEEVPQLNETKAGSERSASSSSPHSLWRRRSSASSSGSASPHRHHPRHSSRRQPHAMPSSPDSTSATSASSASGGRDSFRGRLSASARSPTRSASFFEASSSSEESGTDRSALPEAIGTWLKTRVATARGYEEQPSPGESAPAAGWMQTRVGGVGLARHPALTAPGRLKVRVLPGPVRR</sequence>
<keyword evidence="1" id="KW-0175">Coiled coil</keyword>
<feature type="region of interest" description="Disordered" evidence="2">
    <location>
        <begin position="1127"/>
        <end position="1320"/>
    </location>
</feature>
<comment type="caution">
    <text evidence="3">The sequence shown here is derived from an EMBL/GenBank/DDBJ whole genome shotgun (WGS) entry which is preliminary data.</text>
</comment>
<feature type="compositionally biased region" description="Basic and acidic residues" evidence="2">
    <location>
        <begin position="1034"/>
        <end position="1044"/>
    </location>
</feature>
<dbReference type="Gene3D" id="1.20.5.190">
    <property type="match status" value="1"/>
</dbReference>
<dbReference type="Proteomes" id="UP001141327">
    <property type="component" value="Unassembled WGS sequence"/>
</dbReference>
<dbReference type="CDD" id="cd22961">
    <property type="entry name" value="DD_TEX55-like"/>
    <property type="match status" value="1"/>
</dbReference>
<feature type="compositionally biased region" description="Pro residues" evidence="2">
    <location>
        <begin position="559"/>
        <end position="572"/>
    </location>
</feature>
<protein>
    <submittedName>
        <fullName evidence="3">Uncharacterized protein</fullName>
    </submittedName>
</protein>
<feature type="compositionally biased region" description="Low complexity" evidence="2">
    <location>
        <begin position="1220"/>
        <end position="1230"/>
    </location>
</feature>
<dbReference type="InterPro" id="IPR000048">
    <property type="entry name" value="IQ_motif_EF-hand-BS"/>
</dbReference>
<dbReference type="EMBL" id="JAPMOS010000116">
    <property type="protein sequence ID" value="KAJ4455184.1"/>
    <property type="molecule type" value="Genomic_DNA"/>
</dbReference>
<feature type="compositionally biased region" description="Low complexity" evidence="2">
    <location>
        <begin position="502"/>
        <end position="514"/>
    </location>
</feature>
<evidence type="ECO:0000256" key="2">
    <source>
        <dbReference type="SAM" id="MobiDB-lite"/>
    </source>
</evidence>
<name>A0ABQ8U771_9EUKA</name>
<feature type="compositionally biased region" description="Basic and acidic residues" evidence="2">
    <location>
        <begin position="718"/>
        <end position="728"/>
    </location>
</feature>
<proteinExistence type="predicted"/>
<dbReference type="Pfam" id="PF00612">
    <property type="entry name" value="IQ"/>
    <property type="match status" value="2"/>
</dbReference>
<dbReference type="CDD" id="cd23767">
    <property type="entry name" value="IQCD"/>
    <property type="match status" value="1"/>
</dbReference>
<feature type="compositionally biased region" description="Low complexity" evidence="2">
    <location>
        <begin position="1045"/>
        <end position="1061"/>
    </location>
</feature>
<feature type="coiled-coil region" evidence="1">
    <location>
        <begin position="277"/>
        <end position="304"/>
    </location>
</feature>
<feature type="compositionally biased region" description="Gly residues" evidence="2">
    <location>
        <begin position="91"/>
        <end position="102"/>
    </location>
</feature>
<feature type="compositionally biased region" description="Low complexity" evidence="2">
    <location>
        <begin position="1260"/>
        <end position="1310"/>
    </location>
</feature>
<reference evidence="3" key="1">
    <citation type="journal article" date="2022" name="bioRxiv">
        <title>Genomics of Preaxostyla Flagellates Illuminates Evolutionary Transitions and the Path Towards Mitochondrial Loss.</title>
        <authorList>
            <person name="Novak L.V.F."/>
            <person name="Treitli S.C."/>
            <person name="Pyrih J."/>
            <person name="Halakuc P."/>
            <person name="Pipaliya S.V."/>
            <person name="Vacek V."/>
            <person name="Brzon O."/>
            <person name="Soukal P."/>
            <person name="Eme L."/>
            <person name="Dacks J.B."/>
            <person name="Karnkowska A."/>
            <person name="Elias M."/>
            <person name="Hampl V."/>
        </authorList>
    </citation>
    <scope>NUCLEOTIDE SEQUENCE</scope>
    <source>
        <strain evidence="3">RCP-MX</strain>
    </source>
</reference>
<feature type="compositionally biased region" description="Pro residues" evidence="2">
    <location>
        <begin position="1083"/>
        <end position="1094"/>
    </location>
</feature>
<organism evidence="3 4">
    <name type="scientific">Paratrimastix pyriformis</name>
    <dbReference type="NCBI Taxonomy" id="342808"/>
    <lineage>
        <taxon>Eukaryota</taxon>
        <taxon>Metamonada</taxon>
        <taxon>Preaxostyla</taxon>
        <taxon>Paratrimastigidae</taxon>
        <taxon>Paratrimastix</taxon>
    </lineage>
</organism>
<feature type="region of interest" description="Disordered" evidence="2">
    <location>
        <begin position="1002"/>
        <end position="1099"/>
    </location>
</feature>
<feature type="compositionally biased region" description="Pro residues" evidence="2">
    <location>
        <begin position="670"/>
        <end position="692"/>
    </location>
</feature>
<feature type="compositionally biased region" description="Basic and acidic residues" evidence="2">
    <location>
        <begin position="1175"/>
        <end position="1184"/>
    </location>
</feature>
<accession>A0ABQ8U771</accession>
<feature type="region of interest" description="Disordered" evidence="2">
    <location>
        <begin position="332"/>
        <end position="522"/>
    </location>
</feature>
<feature type="compositionally biased region" description="Pro residues" evidence="2">
    <location>
        <begin position="639"/>
        <end position="658"/>
    </location>
</feature>
<gene>
    <name evidence="3" type="ORF">PAPYR_9916</name>
</gene>
<feature type="compositionally biased region" description="Low complexity" evidence="2">
    <location>
        <begin position="415"/>
        <end position="436"/>
    </location>
</feature>
<feature type="region of interest" description="Disordered" evidence="2">
    <location>
        <begin position="73"/>
        <end position="106"/>
    </location>
</feature>
<evidence type="ECO:0000256" key="1">
    <source>
        <dbReference type="SAM" id="Coils"/>
    </source>
</evidence>